<keyword evidence="3" id="KW-1185">Reference proteome</keyword>
<sequence>MESKQNIAGWSIALTFVGTVVGSGFASGQEVLRFFGIYEEQGVYGIFISSVLFFVYGSFVMVIGHRKQWDTYNELFSHLFSRRISFIFDMIFTLFLIGVSAIMVAGSGAVLKNTFQIQPALGSCLTIFLTWLVIIFGLKGITRANQLIVPGLILFILSVSCLTIHFPSSFPTSMPIDPPSPSSWLTSTFFYASYNIGLSLGVLLPVGKKALHPSTCIQGAAGGAMILGILLLGIFFSLQSMSAGSLHAEIPLLATIQQYRLLNLFFSVILWGEIFSTLVSTVFAVRNRITKLISPRFLILFWVVIFLGGQIRFAKLIFVLYPFFGLVCFILLIAITWRIFKKGF</sequence>
<dbReference type="OrthoDB" id="4424890at2"/>
<feature type="transmembrane region" description="Helical" evidence="1">
    <location>
        <begin position="86"/>
        <end position="111"/>
    </location>
</feature>
<feature type="transmembrane region" description="Helical" evidence="1">
    <location>
        <begin position="46"/>
        <end position="65"/>
    </location>
</feature>
<feature type="transmembrane region" description="Helical" evidence="1">
    <location>
        <begin position="297"/>
        <end position="314"/>
    </location>
</feature>
<dbReference type="PANTHER" id="PTHR37814:SF1">
    <property type="entry name" value="MEMBRANE PROTEIN"/>
    <property type="match status" value="1"/>
</dbReference>
<dbReference type="RefSeq" id="WP_148137311.1">
    <property type="nucleotide sequence ID" value="NZ_CP017634.1"/>
</dbReference>
<dbReference type="InterPro" id="IPR038728">
    <property type="entry name" value="YkvI-like"/>
</dbReference>
<organism evidence="2 3">
    <name type="scientific">Formimonas warabiya</name>
    <dbReference type="NCBI Taxonomy" id="1761012"/>
    <lineage>
        <taxon>Bacteria</taxon>
        <taxon>Bacillati</taxon>
        <taxon>Bacillota</taxon>
        <taxon>Clostridia</taxon>
        <taxon>Eubacteriales</taxon>
        <taxon>Peptococcaceae</taxon>
        <taxon>Candidatus Formimonas</taxon>
    </lineage>
</organism>
<keyword evidence="1" id="KW-0472">Membrane</keyword>
<feature type="transmembrane region" description="Helical" evidence="1">
    <location>
        <begin position="117"/>
        <end position="138"/>
    </location>
</feature>
<proteinExistence type="predicted"/>
<gene>
    <name evidence="2" type="ORF">DCMF_27015</name>
</gene>
<keyword evidence="1" id="KW-0812">Transmembrane</keyword>
<dbReference type="EMBL" id="CP017634">
    <property type="protein sequence ID" value="ATW27919.1"/>
    <property type="molecule type" value="Genomic_DNA"/>
</dbReference>
<feature type="transmembrane region" description="Helical" evidence="1">
    <location>
        <begin position="219"/>
        <end position="241"/>
    </location>
</feature>
<evidence type="ECO:0000313" key="3">
    <source>
        <dbReference type="Proteomes" id="UP000323521"/>
    </source>
</evidence>
<dbReference type="KEGG" id="fwa:DCMF_27015"/>
<evidence type="ECO:0000256" key="1">
    <source>
        <dbReference type="SAM" id="Phobius"/>
    </source>
</evidence>
<evidence type="ECO:0008006" key="4">
    <source>
        <dbReference type="Google" id="ProtNLM"/>
    </source>
</evidence>
<keyword evidence="1" id="KW-1133">Transmembrane helix</keyword>
<feature type="transmembrane region" description="Helical" evidence="1">
    <location>
        <begin position="261"/>
        <end position="285"/>
    </location>
</feature>
<evidence type="ECO:0000313" key="2">
    <source>
        <dbReference type="EMBL" id="ATW27919.1"/>
    </source>
</evidence>
<protein>
    <recommendedName>
        <fullName evidence="4">Membrane protein YkvI</fullName>
    </recommendedName>
</protein>
<name>A0A3G1KZV5_FORW1</name>
<dbReference type="AlphaFoldDB" id="A0A3G1KZV5"/>
<feature type="transmembrane region" description="Helical" evidence="1">
    <location>
        <begin position="7"/>
        <end position="26"/>
    </location>
</feature>
<reference evidence="2 3" key="1">
    <citation type="submission" date="2016-10" db="EMBL/GenBank/DDBJ databases">
        <title>Complete Genome Sequence of Peptococcaceae strain DCMF.</title>
        <authorList>
            <person name="Edwards R.J."/>
            <person name="Holland S.I."/>
            <person name="Deshpande N.P."/>
            <person name="Wong Y.K."/>
            <person name="Ertan H."/>
            <person name="Manefield M."/>
            <person name="Russell T.L."/>
            <person name="Lee M.J."/>
        </authorList>
    </citation>
    <scope>NUCLEOTIDE SEQUENCE [LARGE SCALE GENOMIC DNA]</scope>
    <source>
        <strain evidence="2 3">DCMF</strain>
    </source>
</reference>
<feature type="transmembrane region" description="Helical" evidence="1">
    <location>
        <begin position="188"/>
        <end position="207"/>
    </location>
</feature>
<feature type="transmembrane region" description="Helical" evidence="1">
    <location>
        <begin position="320"/>
        <end position="340"/>
    </location>
</feature>
<feature type="transmembrane region" description="Helical" evidence="1">
    <location>
        <begin position="147"/>
        <end position="168"/>
    </location>
</feature>
<dbReference type="PANTHER" id="PTHR37814">
    <property type="entry name" value="CONSERVED MEMBRANE PROTEIN"/>
    <property type="match status" value="1"/>
</dbReference>
<accession>A0A3G1KZV5</accession>
<dbReference type="Proteomes" id="UP000323521">
    <property type="component" value="Chromosome"/>
</dbReference>